<dbReference type="PANTHER" id="PTHR42703:SF1">
    <property type="entry name" value="NA(+)_H(+) ANTIPORTER SUBUNIT D1"/>
    <property type="match status" value="1"/>
</dbReference>
<dbReference type="Pfam" id="PF00361">
    <property type="entry name" value="Proton_antipo_M"/>
    <property type="match status" value="1"/>
</dbReference>
<dbReference type="PRINTS" id="PR01437">
    <property type="entry name" value="NUOXDRDTASE4"/>
</dbReference>
<keyword evidence="9" id="KW-0732">Signal</keyword>
<accession>A0A6L5YAW1</accession>
<evidence type="ECO:0000259" key="10">
    <source>
        <dbReference type="Pfam" id="PF00361"/>
    </source>
</evidence>
<dbReference type="InterPro" id="IPR050586">
    <property type="entry name" value="CPA3_Na-H_Antiporter_D"/>
</dbReference>
<evidence type="ECO:0000256" key="4">
    <source>
        <dbReference type="ARBA" id="ARBA00022692"/>
    </source>
</evidence>
<dbReference type="InterPro" id="IPR001750">
    <property type="entry name" value="ND/Mrp_TM"/>
</dbReference>
<dbReference type="InterPro" id="IPR003918">
    <property type="entry name" value="NADH_UbQ_OxRdtase"/>
</dbReference>
<reference evidence="11 12" key="1">
    <citation type="submission" date="2019-08" db="EMBL/GenBank/DDBJ databases">
        <title>In-depth cultivation of the pig gut microbiome towards novel bacterial diversity and tailored functional studies.</title>
        <authorList>
            <person name="Wylensek D."/>
            <person name="Hitch T.C.A."/>
            <person name="Clavel T."/>
        </authorList>
    </citation>
    <scope>NUCLEOTIDE SEQUENCE [LARGE SCALE GENOMIC DNA]</scope>
    <source>
        <strain evidence="11 12">SM-530-WT-4B</strain>
    </source>
</reference>
<feature type="signal peptide" evidence="9">
    <location>
        <begin position="1"/>
        <end position="26"/>
    </location>
</feature>
<dbReference type="GO" id="GO:0042773">
    <property type="term" value="P:ATP synthesis coupled electron transport"/>
    <property type="evidence" value="ECO:0007669"/>
    <property type="project" value="InterPro"/>
</dbReference>
<dbReference type="NCBIfam" id="NF006240">
    <property type="entry name" value="PRK08376.1"/>
    <property type="match status" value="1"/>
</dbReference>
<dbReference type="Proteomes" id="UP000473699">
    <property type="component" value="Unassembled WGS sequence"/>
</dbReference>
<proteinExistence type="inferred from homology"/>
<evidence type="ECO:0000256" key="9">
    <source>
        <dbReference type="SAM" id="SignalP"/>
    </source>
</evidence>
<organism evidence="11 12">
    <name type="scientific">Pyramidobacter porci</name>
    <dbReference type="NCBI Taxonomy" id="2605789"/>
    <lineage>
        <taxon>Bacteria</taxon>
        <taxon>Thermotogati</taxon>
        <taxon>Synergistota</taxon>
        <taxon>Synergistia</taxon>
        <taxon>Synergistales</taxon>
        <taxon>Dethiosulfovibrionaceae</taxon>
        <taxon>Pyramidobacter</taxon>
    </lineage>
</organism>
<keyword evidence="5 8" id="KW-1133">Transmembrane helix</keyword>
<keyword evidence="12" id="KW-1185">Reference proteome</keyword>
<name>A0A6L5YAW1_9BACT</name>
<dbReference type="GO" id="GO:0008137">
    <property type="term" value="F:NADH dehydrogenase (ubiquinone) activity"/>
    <property type="evidence" value="ECO:0007669"/>
    <property type="project" value="InterPro"/>
</dbReference>
<feature type="transmembrane region" description="Helical" evidence="8">
    <location>
        <begin position="177"/>
        <end position="199"/>
    </location>
</feature>
<dbReference type="GO" id="GO:0005886">
    <property type="term" value="C:plasma membrane"/>
    <property type="evidence" value="ECO:0007669"/>
    <property type="project" value="UniProtKB-SubCell"/>
</dbReference>
<evidence type="ECO:0000256" key="1">
    <source>
        <dbReference type="ARBA" id="ARBA00004651"/>
    </source>
</evidence>
<feature type="transmembrane region" description="Helical" evidence="8">
    <location>
        <begin position="356"/>
        <end position="377"/>
    </location>
</feature>
<comment type="subcellular location">
    <subcellularLocation>
        <location evidence="1">Cell membrane</location>
        <topology evidence="1">Multi-pass membrane protein</topology>
    </subcellularLocation>
    <subcellularLocation>
        <location evidence="7">Membrane</location>
        <topology evidence="7">Multi-pass membrane protein</topology>
    </subcellularLocation>
</comment>
<dbReference type="AlphaFoldDB" id="A0A6L5YAW1"/>
<keyword evidence="4 7" id="KW-0812">Transmembrane</keyword>
<evidence type="ECO:0000256" key="2">
    <source>
        <dbReference type="ARBA" id="ARBA00005346"/>
    </source>
</evidence>
<evidence type="ECO:0000313" key="12">
    <source>
        <dbReference type="Proteomes" id="UP000473699"/>
    </source>
</evidence>
<sequence length="521" mass="55624">MKLMNHLPALALALPLLAAFATPLFAALSAKARNRWVACVSALVTLVVFALLHRVLVQGTQIYVMGASSWNISLPSGFTLPVRIILEVDAFNALAACAAALAQLAGTIYGLKFVKKFTGLEFYSALFLLLTAGTMGMILTGDLFNFFVFLEISSVASFGLIAFWRDRPESVEASYKYMLVSQLAAQLVLVGLAFIYGRYGVLNMAAFSRAVQPDLISKVVLVFILVALGMKCGAFPMHMWMPDSYAEAPASVTVMLVATSQASLVVLCRFCFSLYGTAIGSAAVPWALIVMGCLSMFGGVSMAVVQHEVKRLMGYHSVSQVGYMLTAFGVGLLALGDATAMNDYGLAAVSGGLYHMINYILYKGLLFLCAGALYYVVGSRDLDKMGGLARRMPVTSVLFLVAAAAISGLPPFNGFVSKWMIYESVYAVHPFLMVVALVSSVLTLASFVKVYQTAFLGPERSQFAAVREVPKSMIAGMVVLAAAILVLSLFPSWTVNTLVRPAAEALVDKASYGAAVMGGAL</sequence>
<feature type="domain" description="NADH:quinone oxidoreductase/Mrp antiporter transmembrane" evidence="10">
    <location>
        <begin position="141"/>
        <end position="443"/>
    </location>
</feature>
<evidence type="ECO:0000256" key="6">
    <source>
        <dbReference type="ARBA" id="ARBA00023136"/>
    </source>
</evidence>
<dbReference type="RefSeq" id="WP_154528450.1">
    <property type="nucleotide sequence ID" value="NZ_VUNH01000004.1"/>
</dbReference>
<gene>
    <name evidence="11" type="ORF">FYJ74_04755</name>
</gene>
<evidence type="ECO:0000256" key="8">
    <source>
        <dbReference type="SAM" id="Phobius"/>
    </source>
</evidence>
<feature type="transmembrane region" description="Helical" evidence="8">
    <location>
        <begin position="397"/>
        <end position="416"/>
    </location>
</feature>
<dbReference type="PANTHER" id="PTHR42703">
    <property type="entry name" value="NADH DEHYDROGENASE"/>
    <property type="match status" value="1"/>
</dbReference>
<keyword evidence="6 8" id="KW-0472">Membrane</keyword>
<evidence type="ECO:0000256" key="7">
    <source>
        <dbReference type="RuleBase" id="RU000320"/>
    </source>
</evidence>
<evidence type="ECO:0000313" key="11">
    <source>
        <dbReference type="EMBL" id="MST55343.1"/>
    </source>
</evidence>
<feature type="transmembrane region" description="Helical" evidence="8">
    <location>
        <begin position="472"/>
        <end position="490"/>
    </location>
</feature>
<keyword evidence="11" id="KW-0830">Ubiquinone</keyword>
<feature type="transmembrane region" description="Helical" evidence="8">
    <location>
        <begin position="219"/>
        <end position="240"/>
    </location>
</feature>
<evidence type="ECO:0000256" key="5">
    <source>
        <dbReference type="ARBA" id="ARBA00022989"/>
    </source>
</evidence>
<feature type="transmembrane region" description="Helical" evidence="8">
    <location>
        <begin position="317"/>
        <end position="336"/>
    </location>
</feature>
<keyword evidence="3" id="KW-1003">Cell membrane</keyword>
<comment type="similarity">
    <text evidence="2">Belongs to the CPA3 antiporters (TC 2.A.63) subunit D family.</text>
</comment>
<feature type="transmembrane region" description="Helical" evidence="8">
    <location>
        <begin position="283"/>
        <end position="305"/>
    </location>
</feature>
<dbReference type="EMBL" id="VUNH01000004">
    <property type="protein sequence ID" value="MST55343.1"/>
    <property type="molecule type" value="Genomic_DNA"/>
</dbReference>
<protein>
    <submittedName>
        <fullName evidence="11">NADH:ubiquinone oxidoreductase</fullName>
    </submittedName>
</protein>
<feature type="chain" id="PRO_5027115520" evidence="9">
    <location>
        <begin position="27"/>
        <end position="521"/>
    </location>
</feature>
<feature type="transmembrane region" description="Helical" evidence="8">
    <location>
        <begin position="36"/>
        <end position="56"/>
    </location>
</feature>
<comment type="caution">
    <text evidence="11">The sequence shown here is derived from an EMBL/GenBank/DDBJ whole genome shotgun (WGS) entry which is preliminary data.</text>
</comment>
<feature type="transmembrane region" description="Helical" evidence="8">
    <location>
        <begin position="428"/>
        <end position="451"/>
    </location>
</feature>
<feature type="transmembrane region" description="Helical" evidence="8">
    <location>
        <begin position="146"/>
        <end position="165"/>
    </location>
</feature>
<evidence type="ECO:0000256" key="3">
    <source>
        <dbReference type="ARBA" id="ARBA00022475"/>
    </source>
</evidence>
<feature type="transmembrane region" description="Helical" evidence="8">
    <location>
        <begin position="122"/>
        <end position="140"/>
    </location>
</feature>